<dbReference type="InterPro" id="IPR007890">
    <property type="entry name" value="CHASE2"/>
</dbReference>
<dbReference type="PIRSF" id="PIRSF037347">
    <property type="entry name" value="STHK_CHASE2_PAS_prd"/>
    <property type="match status" value="1"/>
</dbReference>
<geneLocation type="plasmid" evidence="6 7">
    <name>bgla_1p</name>
</geneLocation>
<evidence type="ECO:0000313" key="6">
    <source>
        <dbReference type="EMBL" id="AEA65539.1"/>
    </source>
</evidence>
<dbReference type="InterPro" id="IPR017181">
    <property type="entry name" value="Sig_transdc_His_kin_CHASE2"/>
</dbReference>
<feature type="transmembrane region" description="Helical" evidence="4">
    <location>
        <begin position="331"/>
        <end position="350"/>
    </location>
</feature>
<dbReference type="InterPro" id="IPR005467">
    <property type="entry name" value="His_kinase_dom"/>
</dbReference>
<dbReference type="PROSITE" id="PS50109">
    <property type="entry name" value="HIS_KIN"/>
    <property type="match status" value="1"/>
</dbReference>
<dbReference type="PRINTS" id="PR00344">
    <property type="entry name" value="BCTRLSENSOR"/>
</dbReference>
<keyword evidence="4" id="KW-0472">Membrane</keyword>
<dbReference type="CDD" id="cd00082">
    <property type="entry name" value="HisKA"/>
    <property type="match status" value="1"/>
</dbReference>
<dbReference type="SMART" id="SM01080">
    <property type="entry name" value="CHASE2"/>
    <property type="match status" value="1"/>
</dbReference>
<keyword evidence="6" id="KW-0418">Kinase</keyword>
<dbReference type="InterPro" id="IPR036890">
    <property type="entry name" value="HATPase_C_sf"/>
</dbReference>
<keyword evidence="6" id="KW-0808">Transferase</keyword>
<keyword evidence="4" id="KW-0812">Transmembrane</keyword>
<evidence type="ECO:0000256" key="4">
    <source>
        <dbReference type="SAM" id="Phobius"/>
    </source>
</evidence>
<dbReference type="SMART" id="SM00387">
    <property type="entry name" value="HATPase_c"/>
    <property type="match status" value="1"/>
</dbReference>
<dbReference type="InterPro" id="IPR004358">
    <property type="entry name" value="Sig_transdc_His_kin-like_C"/>
</dbReference>
<keyword evidence="3" id="KW-0597">Phosphoprotein</keyword>
<feature type="transmembrane region" description="Helical" evidence="4">
    <location>
        <begin position="307"/>
        <end position="324"/>
    </location>
</feature>
<dbReference type="InterPro" id="IPR036097">
    <property type="entry name" value="HisK_dim/P_sf"/>
</dbReference>
<evidence type="ECO:0000256" key="3">
    <source>
        <dbReference type="ARBA" id="ARBA00022553"/>
    </source>
</evidence>
<dbReference type="InterPro" id="IPR003594">
    <property type="entry name" value="HATPase_dom"/>
</dbReference>
<evidence type="ECO:0000313" key="7">
    <source>
        <dbReference type="Proteomes" id="UP000008316"/>
    </source>
</evidence>
<dbReference type="CDD" id="cd00075">
    <property type="entry name" value="HATPase"/>
    <property type="match status" value="1"/>
</dbReference>
<dbReference type="Gene3D" id="1.10.287.130">
    <property type="match status" value="1"/>
</dbReference>
<dbReference type="Proteomes" id="UP000008316">
    <property type="component" value="Plasmid bgla_1p"/>
</dbReference>
<proteinExistence type="predicted"/>
<comment type="catalytic activity">
    <reaction evidence="1">
        <text>ATP + protein L-histidine = ADP + protein N-phospho-L-histidine.</text>
        <dbReference type="EC" id="2.7.13.3"/>
    </reaction>
</comment>
<dbReference type="Pfam" id="PF05226">
    <property type="entry name" value="CHASE2"/>
    <property type="match status" value="1"/>
</dbReference>
<dbReference type="SUPFAM" id="SSF55874">
    <property type="entry name" value="ATPase domain of HSP90 chaperone/DNA topoisomerase II/histidine kinase"/>
    <property type="match status" value="1"/>
</dbReference>
<dbReference type="EMBL" id="CP002601">
    <property type="protein sequence ID" value="AEA65539.1"/>
    <property type="molecule type" value="Genomic_DNA"/>
</dbReference>
<protein>
    <recommendedName>
        <fullName evidence="2">histidine kinase</fullName>
        <ecNumber evidence="2">2.7.13.3</ecNumber>
    </recommendedName>
</protein>
<dbReference type="GO" id="GO:0000155">
    <property type="term" value="F:phosphorelay sensor kinase activity"/>
    <property type="evidence" value="ECO:0007669"/>
    <property type="project" value="InterPro"/>
</dbReference>
<dbReference type="EC" id="2.7.13.3" evidence="2"/>
<dbReference type="RefSeq" id="WP_013699917.1">
    <property type="nucleotide sequence ID" value="NC_015382.1"/>
</dbReference>
<dbReference type="AlphaFoldDB" id="F2LRP5"/>
<accession>F2LRP5</accession>
<evidence type="ECO:0000259" key="5">
    <source>
        <dbReference type="PROSITE" id="PS50109"/>
    </source>
</evidence>
<dbReference type="SUPFAM" id="SSF47384">
    <property type="entry name" value="Homodimeric domain of signal transducing histidine kinase"/>
    <property type="match status" value="1"/>
</dbReference>
<keyword evidence="4" id="KW-1133">Transmembrane helix</keyword>
<name>F2LRP5_BURGS</name>
<dbReference type="PANTHER" id="PTHR43547:SF2">
    <property type="entry name" value="HYBRID SIGNAL TRANSDUCTION HISTIDINE KINASE C"/>
    <property type="match status" value="1"/>
</dbReference>
<evidence type="ECO:0000256" key="1">
    <source>
        <dbReference type="ARBA" id="ARBA00000085"/>
    </source>
</evidence>
<dbReference type="SMART" id="SM00388">
    <property type="entry name" value="HisKA"/>
    <property type="match status" value="1"/>
</dbReference>
<evidence type="ECO:0000256" key="2">
    <source>
        <dbReference type="ARBA" id="ARBA00012438"/>
    </source>
</evidence>
<keyword evidence="6" id="KW-0614">Plasmid</keyword>
<sequence length="779" mass="84714">MNDLPGFAKRIFKSLARLGPIRGLTIVAMAAVACLNGHPGISVVSGALDRILFDAMGELYERGHSSTVVVVNIDGPTVGALGMHSQLEQPERFLARLKDARAVVLDLPFAPCSNDAALLRGMRENGRVVLTFPDCKKRGDAIAMLSPGSTLRAVAAGTGQRDITIGHFGVVDGFVPYVRVGDRIYPHAALEALRVAGLTPPVDPKRYLQPHAVAVGQVRADTVLTSLHNPADLPQYSYIDVLNGRIPDMAFAGKIVFVGHSMWLGEGSFQVSSLNTDDVSRAQLDALITEAVENGHLVRRLPGSTTIPVYILITLGLVLICMLVPGRRMHFAAIGWSALVFVVPLLLLAFHIWLPVGLLPIMCPLIYGFFAWDRHGRMVALLRRELAELRVISASIGSVQNARAHQTPVLWEGGELHNVKAAMRQIRAWQRLYVDVINQLPYPVFLTMSGKVTVWNAKAADVLSTPNTTEAALGDAVMQIEALVAESIRFHRNFVREVNWNGREHTLICEPLSAGAGESATEVASDNEAAVSHLVCLIDVADLKRVVSHDKLMLRHIAHDMRSPLSSILALIERRGLEVPASSISTGDDKAFLSDLRQQADYSLRVANGFMQLSRAEQLVREYFVPILLDDVAGQAIDRICVQAQQKSIALVGPGVVGNDALVLGDPGTLERALVNVLDNAVKYSPAHTTIEVWVTVERGDYFALHIKDQGIGMSEDSVRKLFEPFFQAQRRRDTDAGVGLGMPFVKTVIERHGGEVTVSSGLGIGTEFVIRMPAMRAG</sequence>
<dbReference type="Pfam" id="PF02518">
    <property type="entry name" value="HATPase_c"/>
    <property type="match status" value="1"/>
</dbReference>
<dbReference type="InterPro" id="IPR003661">
    <property type="entry name" value="HisK_dim/P_dom"/>
</dbReference>
<dbReference type="Gene3D" id="3.30.565.10">
    <property type="entry name" value="Histidine kinase-like ATPase, C-terminal domain"/>
    <property type="match status" value="1"/>
</dbReference>
<feature type="domain" description="Histidine kinase" evidence="5">
    <location>
        <begin position="556"/>
        <end position="777"/>
    </location>
</feature>
<gene>
    <name evidence="6" type="ordered locus">bgla_1p1450</name>
</gene>
<organism evidence="6 7">
    <name type="scientific">Burkholderia gladioli (strain BSR3)</name>
    <dbReference type="NCBI Taxonomy" id="999541"/>
    <lineage>
        <taxon>Bacteria</taxon>
        <taxon>Pseudomonadati</taxon>
        <taxon>Pseudomonadota</taxon>
        <taxon>Betaproteobacteria</taxon>
        <taxon>Burkholderiales</taxon>
        <taxon>Burkholderiaceae</taxon>
        <taxon>Burkholderia</taxon>
    </lineage>
</organism>
<dbReference type="HOGENOM" id="CLU_016084_0_0_4"/>
<dbReference type="PANTHER" id="PTHR43547">
    <property type="entry name" value="TWO-COMPONENT HISTIDINE KINASE"/>
    <property type="match status" value="1"/>
</dbReference>
<reference evidence="6 7" key="1">
    <citation type="journal article" date="2011" name="J. Bacteriol.">
        <title>Complete genome sequence of Burkholderia gladioli BSR3.</title>
        <authorList>
            <person name="Seo Y.S."/>
            <person name="Lim J."/>
            <person name="Choi B.S."/>
            <person name="Kim H."/>
            <person name="Goo E."/>
            <person name="Lee B."/>
            <person name="Lim J.S."/>
            <person name="Choi I.Y."/>
            <person name="Moon J.S."/>
            <person name="Kim J."/>
            <person name="Hwang I."/>
        </authorList>
    </citation>
    <scope>NUCLEOTIDE SEQUENCE [LARGE SCALE GENOMIC DNA]</scope>
    <source>
        <strain evidence="7">BSR3</strain>
    </source>
</reference>
<keyword evidence="7" id="KW-1185">Reference proteome</keyword>
<dbReference type="KEGG" id="bgd:bgla_1p1450"/>